<dbReference type="EC" id="1.3.1.20" evidence="3"/>
<dbReference type="EMBL" id="OU898283">
    <property type="protein sequence ID" value="CAG9839802.1"/>
    <property type="molecule type" value="Genomic_DNA"/>
</dbReference>
<dbReference type="GO" id="GO:0047115">
    <property type="term" value="F:trans-1,2-dihydrobenzene-1,2-diol dehydrogenase activity"/>
    <property type="evidence" value="ECO:0007669"/>
    <property type="project" value="UniProtKB-EC"/>
</dbReference>
<name>A0A9N9TE91_DIABA</name>
<evidence type="ECO:0000313" key="14">
    <source>
        <dbReference type="Proteomes" id="UP001153709"/>
    </source>
</evidence>
<dbReference type="Gene3D" id="3.40.50.720">
    <property type="entry name" value="NAD(P)-binding Rossmann-like Domain"/>
    <property type="match status" value="1"/>
</dbReference>
<dbReference type="InterPro" id="IPR050984">
    <property type="entry name" value="Gfo/Idh/MocA_domain"/>
</dbReference>
<dbReference type="EC" id="1.1.1.179" evidence="4"/>
<accession>A0A9N9TE91</accession>
<dbReference type="PANTHER" id="PTHR22604:SF105">
    <property type="entry name" value="TRANS-1,2-DIHYDROBENZENE-1,2-DIOL DEHYDROGENASE"/>
    <property type="match status" value="1"/>
</dbReference>
<proteinExistence type="inferred from homology"/>
<feature type="domain" description="GFO/IDH/MocA-like oxidoreductase" evidence="12">
    <location>
        <begin position="133"/>
        <end position="247"/>
    </location>
</feature>
<evidence type="ECO:0000256" key="3">
    <source>
        <dbReference type="ARBA" id="ARBA00038853"/>
    </source>
</evidence>
<keyword evidence="14" id="KW-1185">Reference proteome</keyword>
<protein>
    <recommendedName>
        <fullName evidence="5">Trans-1,2-dihydrobenzene-1,2-diol dehydrogenase</fullName>
        <ecNumber evidence="4">1.1.1.179</ecNumber>
        <ecNumber evidence="3">1.3.1.20</ecNumber>
    </recommendedName>
    <alternativeName>
        <fullName evidence="8">D-xylose 1-dehydrogenase</fullName>
    </alternativeName>
    <alternativeName>
        <fullName evidence="7">D-xylose-NADP dehydrogenase</fullName>
    </alternativeName>
    <alternativeName>
        <fullName evidence="6">Dimeric dihydrodiol dehydrogenase</fullName>
    </alternativeName>
</protein>
<dbReference type="OrthoDB" id="2129491at2759"/>
<dbReference type="GO" id="GO:0000166">
    <property type="term" value="F:nucleotide binding"/>
    <property type="evidence" value="ECO:0007669"/>
    <property type="project" value="InterPro"/>
</dbReference>
<evidence type="ECO:0000256" key="1">
    <source>
        <dbReference type="ARBA" id="ARBA00010928"/>
    </source>
</evidence>
<dbReference type="Gene3D" id="3.30.360.10">
    <property type="entry name" value="Dihydrodipicolinate Reductase, domain 2"/>
    <property type="match status" value="1"/>
</dbReference>
<dbReference type="Pfam" id="PF22725">
    <property type="entry name" value="GFO_IDH_MocA_C3"/>
    <property type="match status" value="1"/>
</dbReference>
<evidence type="ECO:0000256" key="2">
    <source>
        <dbReference type="ARBA" id="ARBA00023002"/>
    </source>
</evidence>
<dbReference type="Proteomes" id="UP001153709">
    <property type="component" value="Chromosome 8"/>
</dbReference>
<evidence type="ECO:0000256" key="6">
    <source>
        <dbReference type="ARBA" id="ARBA00042926"/>
    </source>
</evidence>
<evidence type="ECO:0000256" key="4">
    <source>
        <dbReference type="ARBA" id="ARBA00038984"/>
    </source>
</evidence>
<comment type="catalytic activity">
    <reaction evidence="9">
        <text>(1R,2R)-1,2-dihydrobenzene-1,2-diol + NADP(+) = catechol + NADPH + H(+)</text>
        <dbReference type="Rhea" id="RHEA:16729"/>
        <dbReference type="ChEBI" id="CHEBI:10702"/>
        <dbReference type="ChEBI" id="CHEBI:15378"/>
        <dbReference type="ChEBI" id="CHEBI:18135"/>
        <dbReference type="ChEBI" id="CHEBI:57783"/>
        <dbReference type="ChEBI" id="CHEBI:58349"/>
        <dbReference type="EC" id="1.3.1.20"/>
    </reaction>
</comment>
<dbReference type="InterPro" id="IPR036291">
    <property type="entry name" value="NAD(P)-bd_dom_sf"/>
</dbReference>
<comment type="catalytic activity">
    <reaction evidence="10">
        <text>D-xylose + NADP(+) = D-xylono-1,5-lactone + NADPH + H(+)</text>
        <dbReference type="Rhea" id="RHEA:22000"/>
        <dbReference type="ChEBI" id="CHEBI:15378"/>
        <dbReference type="ChEBI" id="CHEBI:15867"/>
        <dbReference type="ChEBI" id="CHEBI:53455"/>
        <dbReference type="ChEBI" id="CHEBI:57783"/>
        <dbReference type="ChEBI" id="CHEBI:58349"/>
        <dbReference type="EC" id="1.1.1.179"/>
    </reaction>
</comment>
<gene>
    <name evidence="13" type="ORF">DIABBA_LOCUS12535</name>
</gene>
<organism evidence="13 14">
    <name type="scientific">Diabrotica balteata</name>
    <name type="common">Banded cucumber beetle</name>
    <dbReference type="NCBI Taxonomy" id="107213"/>
    <lineage>
        <taxon>Eukaryota</taxon>
        <taxon>Metazoa</taxon>
        <taxon>Ecdysozoa</taxon>
        <taxon>Arthropoda</taxon>
        <taxon>Hexapoda</taxon>
        <taxon>Insecta</taxon>
        <taxon>Pterygota</taxon>
        <taxon>Neoptera</taxon>
        <taxon>Endopterygota</taxon>
        <taxon>Coleoptera</taxon>
        <taxon>Polyphaga</taxon>
        <taxon>Cucujiformia</taxon>
        <taxon>Chrysomeloidea</taxon>
        <taxon>Chrysomelidae</taxon>
        <taxon>Galerucinae</taxon>
        <taxon>Diabroticina</taxon>
        <taxon>Diabroticites</taxon>
        <taxon>Diabrotica</taxon>
    </lineage>
</organism>
<keyword evidence="2" id="KW-0560">Oxidoreductase</keyword>
<dbReference type="SUPFAM" id="SSF55347">
    <property type="entry name" value="Glyceraldehyde-3-phosphate dehydrogenase-like, C-terminal domain"/>
    <property type="match status" value="1"/>
</dbReference>
<evidence type="ECO:0000256" key="7">
    <source>
        <dbReference type="ARBA" id="ARBA00042988"/>
    </source>
</evidence>
<evidence type="ECO:0000256" key="8">
    <source>
        <dbReference type="ARBA" id="ARBA00043025"/>
    </source>
</evidence>
<evidence type="ECO:0000313" key="13">
    <source>
        <dbReference type="EMBL" id="CAG9839802.1"/>
    </source>
</evidence>
<evidence type="ECO:0000256" key="9">
    <source>
        <dbReference type="ARBA" id="ARBA00047423"/>
    </source>
</evidence>
<feature type="domain" description="Gfo/Idh/MocA-like oxidoreductase N-terminal" evidence="11">
    <location>
        <begin position="4"/>
        <end position="121"/>
    </location>
</feature>
<dbReference type="InterPro" id="IPR055170">
    <property type="entry name" value="GFO_IDH_MocA-like_dom"/>
</dbReference>
<sequence length="335" mass="36885">MLLKWGIAAAGKISNDFVSALKALPLSDHKVVAIASRSQSNSDKFAKAHGIPNAYEGYDKLAKDENVNIVYVGVLNPQHYEVVKLMLENGKHVLCEKPFTMNEKQTKMLLDISKEKNLFLMEAVWSRCFPAYDKMIEVIKSGEIGEVVQVTVEFGVPISHVDRVKNKDLGGGVILDLGVYILQFQQYVFNGLKPTKIIASGHLNEEGIDSSVAAILTFPEGKTAVLSASSFTKLACEGVVYGTKGCIKMPTFWCPTTLDVNGVVLEFPLIKNEGEFNYLNSAGLAYEAEEARQCIMKNKIESPKITHDNTLELAQLMDKLRAELGVVFPADGESY</sequence>
<dbReference type="GO" id="GO:0047837">
    <property type="term" value="F:D-xylose 1-dehydrogenase (NADP+) activity"/>
    <property type="evidence" value="ECO:0007669"/>
    <property type="project" value="UniProtKB-EC"/>
</dbReference>
<dbReference type="Pfam" id="PF01408">
    <property type="entry name" value="GFO_IDH_MocA"/>
    <property type="match status" value="1"/>
</dbReference>
<evidence type="ECO:0000256" key="10">
    <source>
        <dbReference type="ARBA" id="ARBA00049233"/>
    </source>
</evidence>
<dbReference type="AlphaFoldDB" id="A0A9N9TE91"/>
<dbReference type="PANTHER" id="PTHR22604">
    <property type="entry name" value="OXIDOREDUCTASES"/>
    <property type="match status" value="1"/>
</dbReference>
<evidence type="ECO:0000259" key="11">
    <source>
        <dbReference type="Pfam" id="PF01408"/>
    </source>
</evidence>
<evidence type="ECO:0000259" key="12">
    <source>
        <dbReference type="Pfam" id="PF22725"/>
    </source>
</evidence>
<evidence type="ECO:0000256" key="5">
    <source>
        <dbReference type="ARBA" id="ARBA00040603"/>
    </source>
</evidence>
<dbReference type="SUPFAM" id="SSF51735">
    <property type="entry name" value="NAD(P)-binding Rossmann-fold domains"/>
    <property type="match status" value="1"/>
</dbReference>
<dbReference type="InterPro" id="IPR000683">
    <property type="entry name" value="Gfo/Idh/MocA-like_OxRdtase_N"/>
</dbReference>
<reference evidence="13" key="1">
    <citation type="submission" date="2022-01" db="EMBL/GenBank/DDBJ databases">
        <authorList>
            <person name="King R."/>
        </authorList>
    </citation>
    <scope>NUCLEOTIDE SEQUENCE</scope>
</reference>
<comment type="similarity">
    <text evidence="1">Belongs to the Gfo/Idh/MocA family.</text>
</comment>